<evidence type="ECO:0000256" key="1">
    <source>
        <dbReference type="SAM" id="SignalP"/>
    </source>
</evidence>
<organism evidence="4">
    <name type="scientific">Nippostrongylus brasiliensis</name>
    <name type="common">Rat hookworm</name>
    <dbReference type="NCBI Taxonomy" id="27835"/>
    <lineage>
        <taxon>Eukaryota</taxon>
        <taxon>Metazoa</taxon>
        <taxon>Ecdysozoa</taxon>
        <taxon>Nematoda</taxon>
        <taxon>Chromadorea</taxon>
        <taxon>Rhabditida</taxon>
        <taxon>Rhabditina</taxon>
        <taxon>Rhabditomorpha</taxon>
        <taxon>Strongyloidea</taxon>
        <taxon>Heligmosomidae</taxon>
        <taxon>Nippostrongylus</taxon>
    </lineage>
</organism>
<keyword evidence="1" id="KW-0732">Signal</keyword>
<feature type="chain" id="PRO_5043125633" evidence="1">
    <location>
        <begin position="22"/>
        <end position="72"/>
    </location>
</feature>
<dbReference type="EMBL" id="UYSL01021859">
    <property type="protein sequence ID" value="VDL79324.1"/>
    <property type="molecule type" value="Genomic_DNA"/>
</dbReference>
<gene>
    <name evidence="2" type="ORF">NBR_LOCUS15730</name>
</gene>
<evidence type="ECO:0000313" key="2">
    <source>
        <dbReference type="EMBL" id="VDL79324.1"/>
    </source>
</evidence>
<dbReference type="WBParaSite" id="NBR_0001572901-mRNA-1">
    <property type="protein sequence ID" value="NBR_0001572901-mRNA-1"/>
    <property type="gene ID" value="NBR_0001572901"/>
</dbReference>
<dbReference type="OrthoDB" id="5856643at2759"/>
<keyword evidence="3" id="KW-1185">Reference proteome</keyword>
<feature type="signal peptide" evidence="1">
    <location>
        <begin position="1"/>
        <end position="21"/>
    </location>
</feature>
<evidence type="ECO:0000313" key="4">
    <source>
        <dbReference type="WBParaSite" id="NBR_0001572901-mRNA-1"/>
    </source>
</evidence>
<reference evidence="2 3" key="2">
    <citation type="submission" date="2018-11" db="EMBL/GenBank/DDBJ databases">
        <authorList>
            <consortium name="Pathogen Informatics"/>
        </authorList>
    </citation>
    <scope>NUCLEOTIDE SEQUENCE [LARGE SCALE GENOMIC DNA]</scope>
</reference>
<proteinExistence type="predicted"/>
<dbReference type="OMA" id="CRFKLCV"/>
<evidence type="ECO:0000313" key="3">
    <source>
        <dbReference type="Proteomes" id="UP000271162"/>
    </source>
</evidence>
<dbReference type="AlphaFoldDB" id="A0A0N4YG16"/>
<protein>
    <submittedName>
        <fullName evidence="2 4">Uncharacterized protein</fullName>
    </submittedName>
</protein>
<reference evidence="4" key="1">
    <citation type="submission" date="2017-02" db="UniProtKB">
        <authorList>
            <consortium name="WormBaseParasite"/>
        </authorList>
    </citation>
    <scope>IDENTIFICATION</scope>
</reference>
<dbReference type="Proteomes" id="UP000271162">
    <property type="component" value="Unassembled WGS sequence"/>
</dbReference>
<accession>A0A0N4YG16</accession>
<sequence length="72" mass="8474">MLRHLFLALLAVFVAALVADARILDEPNFLSSRMYADDLYHLVRYNVPRRTIRQAMENQPLPCRFKLCVSFY</sequence>
<name>A0A0N4YG16_NIPBR</name>